<reference evidence="2 3" key="1">
    <citation type="submission" date="2016-02" db="EMBL/GenBank/DDBJ databases">
        <title>Band-tailed pigeon sequencing and assembly.</title>
        <authorList>
            <person name="Soares A.E."/>
            <person name="Novak B.J."/>
            <person name="Rice E.S."/>
            <person name="O'Connell B."/>
            <person name="Chang D."/>
            <person name="Weber S."/>
            <person name="Shapiro B."/>
        </authorList>
    </citation>
    <scope>NUCLEOTIDE SEQUENCE [LARGE SCALE GENOMIC DNA]</scope>
    <source>
        <strain evidence="2">BTP2013</strain>
        <tissue evidence="2">Blood</tissue>
    </source>
</reference>
<name>A0A1V4KB47_PATFA</name>
<evidence type="ECO:0000313" key="3">
    <source>
        <dbReference type="Proteomes" id="UP000190648"/>
    </source>
</evidence>
<evidence type="ECO:0000256" key="1">
    <source>
        <dbReference type="SAM" id="MobiDB-lite"/>
    </source>
</evidence>
<keyword evidence="3" id="KW-1185">Reference proteome</keyword>
<dbReference type="AlphaFoldDB" id="A0A1V4KB47"/>
<dbReference type="Proteomes" id="UP000190648">
    <property type="component" value="Unassembled WGS sequence"/>
</dbReference>
<feature type="region of interest" description="Disordered" evidence="1">
    <location>
        <begin position="1"/>
        <end position="41"/>
    </location>
</feature>
<accession>A0A1V4KB47</accession>
<organism evidence="2 3">
    <name type="scientific">Patagioenas fasciata monilis</name>
    <dbReference type="NCBI Taxonomy" id="372326"/>
    <lineage>
        <taxon>Eukaryota</taxon>
        <taxon>Metazoa</taxon>
        <taxon>Chordata</taxon>
        <taxon>Craniata</taxon>
        <taxon>Vertebrata</taxon>
        <taxon>Euteleostomi</taxon>
        <taxon>Archelosauria</taxon>
        <taxon>Archosauria</taxon>
        <taxon>Dinosauria</taxon>
        <taxon>Saurischia</taxon>
        <taxon>Theropoda</taxon>
        <taxon>Coelurosauria</taxon>
        <taxon>Aves</taxon>
        <taxon>Neognathae</taxon>
        <taxon>Neoaves</taxon>
        <taxon>Columbimorphae</taxon>
        <taxon>Columbiformes</taxon>
        <taxon>Columbidae</taxon>
        <taxon>Patagioenas</taxon>
    </lineage>
</organism>
<feature type="compositionally biased region" description="Basic and acidic residues" evidence="1">
    <location>
        <begin position="18"/>
        <end position="41"/>
    </location>
</feature>
<evidence type="ECO:0000313" key="2">
    <source>
        <dbReference type="EMBL" id="OPJ81571.1"/>
    </source>
</evidence>
<protein>
    <submittedName>
        <fullName evidence="2">Uncharacterized protein</fullName>
    </submittedName>
</protein>
<proteinExistence type="predicted"/>
<dbReference type="EMBL" id="LSYS01003973">
    <property type="protein sequence ID" value="OPJ81571.1"/>
    <property type="molecule type" value="Genomic_DNA"/>
</dbReference>
<gene>
    <name evidence="2" type="ORF">AV530_009988</name>
</gene>
<sequence>MSLRLPSPLLRPPSPPSSRERSGAERSSARPSRDRLRGAEERVPWRAAAVSAARRNNLWQIICCLFLLQLAE</sequence>
<comment type="caution">
    <text evidence="2">The sequence shown here is derived from an EMBL/GenBank/DDBJ whole genome shotgun (WGS) entry which is preliminary data.</text>
</comment>